<evidence type="ECO:0000256" key="7">
    <source>
        <dbReference type="ARBA" id="ARBA00023237"/>
    </source>
</evidence>
<dbReference type="Gene3D" id="2.170.130.10">
    <property type="entry name" value="TonB-dependent receptor, plug domain"/>
    <property type="match status" value="1"/>
</dbReference>
<dbReference type="InterPro" id="IPR000531">
    <property type="entry name" value="Beta-barrel_TonB"/>
</dbReference>
<name>A0ABT9KDW0_9PAST</name>
<evidence type="ECO:0000313" key="14">
    <source>
        <dbReference type="Proteomes" id="UP001224083"/>
    </source>
</evidence>
<keyword evidence="4 8" id="KW-0812">Transmembrane</keyword>
<dbReference type="SUPFAM" id="SSF56935">
    <property type="entry name" value="Porins"/>
    <property type="match status" value="1"/>
</dbReference>
<keyword evidence="3 8" id="KW-1134">Transmembrane beta strand</keyword>
<evidence type="ECO:0000313" key="13">
    <source>
        <dbReference type="EMBL" id="MDP9500255.1"/>
    </source>
</evidence>
<keyword evidence="5 9" id="KW-0798">TonB box</keyword>
<comment type="caution">
    <text evidence="13">The sequence shown here is derived from an EMBL/GenBank/DDBJ whole genome shotgun (WGS) entry which is preliminary data.</text>
</comment>
<feature type="signal peptide" evidence="10">
    <location>
        <begin position="1"/>
        <end position="28"/>
    </location>
</feature>
<dbReference type="PROSITE" id="PS52016">
    <property type="entry name" value="TONB_DEPENDENT_REC_3"/>
    <property type="match status" value="1"/>
</dbReference>
<organism evidence="13 14">
    <name type="scientific">Bisgaard Taxon 45</name>
    <dbReference type="NCBI Taxonomy" id="304289"/>
    <lineage>
        <taxon>Bacteria</taxon>
        <taxon>Pseudomonadati</taxon>
        <taxon>Pseudomonadota</taxon>
        <taxon>Gammaproteobacteria</taxon>
        <taxon>Pasteurellales</taxon>
        <taxon>Pasteurellaceae</taxon>
    </lineage>
</organism>
<dbReference type="InterPro" id="IPR039426">
    <property type="entry name" value="TonB-dep_rcpt-like"/>
</dbReference>
<protein>
    <submittedName>
        <fullName evidence="13">TonB-dependent receptor</fullName>
    </submittedName>
</protein>
<evidence type="ECO:0000256" key="1">
    <source>
        <dbReference type="ARBA" id="ARBA00004571"/>
    </source>
</evidence>
<dbReference type="InterPro" id="IPR036942">
    <property type="entry name" value="Beta-barrel_TonB_sf"/>
</dbReference>
<evidence type="ECO:0000259" key="12">
    <source>
        <dbReference type="Pfam" id="PF07715"/>
    </source>
</evidence>
<reference evidence="13 14" key="1">
    <citation type="submission" date="2022-12" db="EMBL/GenBank/DDBJ databases">
        <title>Genome sequence of Pasteurellaceae Bisgaard Taxon 45.</title>
        <authorList>
            <person name="Foggin C."/>
            <person name="Rosen L.E."/>
            <person name="Henton M."/>
            <person name="Buys A."/>
            <person name="Floyd T."/>
            <person name="Turner A.D."/>
            <person name="Tarbin J."/>
            <person name="Lloyd A.S."/>
            <person name="Chaitezvi C."/>
            <person name="Ellis R.J."/>
            <person name="Roberts H.C."/>
            <person name="Dastjerdi A."/>
            <person name="Nunez A."/>
            <person name="Van Vliet A.H."/>
            <person name="Steinbach F."/>
        </authorList>
    </citation>
    <scope>NUCLEOTIDE SEQUENCE [LARGE SCALE GENOMIC DNA]</scope>
    <source>
        <strain evidence="13 14">VF20HR</strain>
    </source>
</reference>
<evidence type="ECO:0000256" key="4">
    <source>
        <dbReference type="ARBA" id="ARBA00022692"/>
    </source>
</evidence>
<dbReference type="PANTHER" id="PTHR30069">
    <property type="entry name" value="TONB-DEPENDENT OUTER MEMBRANE RECEPTOR"/>
    <property type="match status" value="1"/>
</dbReference>
<dbReference type="EMBL" id="JAQAHH010000006">
    <property type="protein sequence ID" value="MDP9500255.1"/>
    <property type="molecule type" value="Genomic_DNA"/>
</dbReference>
<keyword evidence="7 8" id="KW-0998">Cell outer membrane</keyword>
<dbReference type="Pfam" id="PF07715">
    <property type="entry name" value="Plug"/>
    <property type="match status" value="1"/>
</dbReference>
<comment type="subcellular location">
    <subcellularLocation>
        <location evidence="1 8">Cell outer membrane</location>
        <topology evidence="1 8">Multi-pass membrane protein</topology>
    </subcellularLocation>
</comment>
<dbReference type="Proteomes" id="UP001224083">
    <property type="component" value="Unassembled WGS sequence"/>
</dbReference>
<evidence type="ECO:0000256" key="5">
    <source>
        <dbReference type="ARBA" id="ARBA00023077"/>
    </source>
</evidence>
<evidence type="ECO:0000256" key="6">
    <source>
        <dbReference type="ARBA" id="ARBA00023136"/>
    </source>
</evidence>
<evidence type="ECO:0000259" key="11">
    <source>
        <dbReference type="Pfam" id="PF00593"/>
    </source>
</evidence>
<dbReference type="PANTHER" id="PTHR30069:SF40">
    <property type="entry name" value="TONB-DEPENDENT RECEPTOR NMB0964-RELATED"/>
    <property type="match status" value="1"/>
</dbReference>
<keyword evidence="13" id="KW-0675">Receptor</keyword>
<dbReference type="PROSITE" id="PS51257">
    <property type="entry name" value="PROKAR_LIPOPROTEIN"/>
    <property type="match status" value="1"/>
</dbReference>
<evidence type="ECO:0000256" key="3">
    <source>
        <dbReference type="ARBA" id="ARBA00022452"/>
    </source>
</evidence>
<dbReference type="InterPro" id="IPR012910">
    <property type="entry name" value="Plug_dom"/>
</dbReference>
<keyword evidence="6 8" id="KW-0472">Membrane</keyword>
<evidence type="ECO:0000256" key="2">
    <source>
        <dbReference type="ARBA" id="ARBA00022448"/>
    </source>
</evidence>
<dbReference type="InterPro" id="IPR037066">
    <property type="entry name" value="Plug_dom_sf"/>
</dbReference>
<keyword evidence="14" id="KW-1185">Reference proteome</keyword>
<gene>
    <name evidence="13" type="ORF">O7M46_04715</name>
</gene>
<comment type="similarity">
    <text evidence="8 9">Belongs to the TonB-dependent receptor family.</text>
</comment>
<feature type="chain" id="PRO_5045370321" evidence="10">
    <location>
        <begin position="29"/>
        <end position="809"/>
    </location>
</feature>
<accession>A0ABT9KDW0</accession>
<evidence type="ECO:0000256" key="8">
    <source>
        <dbReference type="PROSITE-ProRule" id="PRU01360"/>
    </source>
</evidence>
<feature type="domain" description="TonB-dependent receptor plug" evidence="12">
    <location>
        <begin position="62"/>
        <end position="158"/>
    </location>
</feature>
<keyword evidence="2 8" id="KW-0813">Transport</keyword>
<keyword evidence="10" id="KW-0732">Signal</keyword>
<dbReference type="Gene3D" id="2.40.170.20">
    <property type="entry name" value="TonB-dependent receptor, beta-barrel domain"/>
    <property type="match status" value="1"/>
</dbReference>
<evidence type="ECO:0000256" key="10">
    <source>
        <dbReference type="SAM" id="SignalP"/>
    </source>
</evidence>
<sequence>MTVTSGKVSPFFAVLMASCLSRALLAHAENKQVVFLDEISVESQGVALSGDPISGLPKQNDILVSKQKLKTGSSTLGNALAGELSVHSNQFGGGASAPIIRGQETVRLKVLQNGSDVIDMSQLSPDHAIGVDTLLADRVEVVRGASTLLYATASQAGVINVVDKRIPTRLPDKGYEVDLGWRYNLNNAEKLTTLGLSVGLGQHIALRFEGLGRDAKDYHVPYFKSNQVLKYAPDTYNKTQATSYGLSFIGERGYVGFAYNQRAEKYGIPGHNHFHDSCGPHIWGGNVRNDYYLNLYPHLMGDTDLVTPHDFHCGNDHSHSAGFSHEQPYGVPHEHSVAGPYVRLRSTRYDIRAELNNPVSYIDKFRLSYSNTDYFHDERDGNIPVNLFVAKGDNVRFEFLHQPMAGLSGIWGVQYQKQQRSANLPRIAHCTNRYEVVPFGEKPKFKPRCTQKLTAEKRHAAWVLPPHQFKQMGFFAVEQWRWKKVLVEAGVRTEKQKIAIDYDIGAIEQAKARASGKTCLFSPCDGKAVIRVNTPDLSARVERATSYSLSTTWSMTPDYALMLGYSHNERSPTPMELYHHGRNLATNSFKYGNKDLKKEVSNNIELGLSYIGEKLSYQVSVYYYRFKNRIFSQILRREGNLTQTRYTQSQAKYYGAEGRLDYQLTPATKLGIFGDYVRGKLFDLPPTYQRDALFTTHIPIAQPDQDAPRVPPARLGFRVSSELTEKLSTTLDYTYVYKQHKVAPLEHQTAAYSMLNMGLEYRDTFAGIGYQFFLQGNNLLNRRVYSHTSFQPFVPQPGRAVIFGLNLRF</sequence>
<feature type="domain" description="TonB-dependent receptor-like beta-barrel" evidence="11">
    <location>
        <begin position="341"/>
        <end position="779"/>
    </location>
</feature>
<evidence type="ECO:0000256" key="9">
    <source>
        <dbReference type="RuleBase" id="RU003357"/>
    </source>
</evidence>
<dbReference type="Pfam" id="PF00593">
    <property type="entry name" value="TonB_dep_Rec_b-barrel"/>
    <property type="match status" value="1"/>
</dbReference>
<proteinExistence type="inferred from homology"/>